<keyword evidence="2" id="KW-1185">Reference proteome</keyword>
<dbReference type="Gramene" id="C.cajan_12786.t">
    <property type="protein sequence ID" value="C.cajan_12786.t.cds1"/>
    <property type="gene ID" value="C.cajan_12786"/>
</dbReference>
<evidence type="ECO:0000313" key="2">
    <source>
        <dbReference type="Proteomes" id="UP000075243"/>
    </source>
</evidence>
<accession>A0A151TII1</accession>
<protein>
    <submittedName>
        <fullName evidence="1">Uncharacterized protein</fullName>
    </submittedName>
</protein>
<organism evidence="1 2">
    <name type="scientific">Cajanus cajan</name>
    <name type="common">Pigeon pea</name>
    <name type="synonym">Cajanus indicus</name>
    <dbReference type="NCBI Taxonomy" id="3821"/>
    <lineage>
        <taxon>Eukaryota</taxon>
        <taxon>Viridiplantae</taxon>
        <taxon>Streptophyta</taxon>
        <taxon>Embryophyta</taxon>
        <taxon>Tracheophyta</taxon>
        <taxon>Spermatophyta</taxon>
        <taxon>Magnoliopsida</taxon>
        <taxon>eudicotyledons</taxon>
        <taxon>Gunneridae</taxon>
        <taxon>Pentapetalae</taxon>
        <taxon>rosids</taxon>
        <taxon>fabids</taxon>
        <taxon>Fabales</taxon>
        <taxon>Fabaceae</taxon>
        <taxon>Papilionoideae</taxon>
        <taxon>50 kb inversion clade</taxon>
        <taxon>NPAAA clade</taxon>
        <taxon>indigoferoid/millettioid clade</taxon>
        <taxon>Phaseoleae</taxon>
        <taxon>Cajanus</taxon>
    </lineage>
</organism>
<dbReference type="Proteomes" id="UP000075243">
    <property type="component" value="Chromosome 6"/>
</dbReference>
<sequence>SLSKRTMNAISMMKENWHLCFEPETLWVQMAKAKYKCCMGCIPKVNMQHKR</sequence>
<evidence type="ECO:0000313" key="1">
    <source>
        <dbReference type="EMBL" id="KYP66867.1"/>
    </source>
</evidence>
<dbReference type="AlphaFoldDB" id="A0A151TII1"/>
<feature type="non-terminal residue" evidence="1">
    <location>
        <position position="1"/>
    </location>
</feature>
<gene>
    <name evidence="1" type="ORF">KK1_013178</name>
</gene>
<reference evidence="1 2" key="1">
    <citation type="journal article" date="2012" name="Nat. Biotechnol.">
        <title>Draft genome sequence of pigeonpea (Cajanus cajan), an orphan legume crop of resource-poor farmers.</title>
        <authorList>
            <person name="Varshney R.K."/>
            <person name="Chen W."/>
            <person name="Li Y."/>
            <person name="Bharti A.K."/>
            <person name="Saxena R.K."/>
            <person name="Schlueter J.A."/>
            <person name="Donoghue M.T."/>
            <person name="Azam S."/>
            <person name="Fan G."/>
            <person name="Whaley A.M."/>
            <person name="Farmer A.D."/>
            <person name="Sheridan J."/>
            <person name="Iwata A."/>
            <person name="Tuteja R."/>
            <person name="Penmetsa R.V."/>
            <person name="Wu W."/>
            <person name="Upadhyaya H.D."/>
            <person name="Yang S.P."/>
            <person name="Shah T."/>
            <person name="Saxena K.B."/>
            <person name="Michael T."/>
            <person name="McCombie W.R."/>
            <person name="Yang B."/>
            <person name="Zhang G."/>
            <person name="Yang H."/>
            <person name="Wang J."/>
            <person name="Spillane C."/>
            <person name="Cook D.R."/>
            <person name="May G.D."/>
            <person name="Xu X."/>
            <person name="Jackson S.A."/>
        </authorList>
    </citation>
    <scope>NUCLEOTIDE SEQUENCE [LARGE SCALE GENOMIC DNA]</scope>
    <source>
        <strain evidence="2">cv. Asha</strain>
    </source>
</reference>
<dbReference type="EMBL" id="CM003608">
    <property type="protein sequence ID" value="KYP66867.1"/>
    <property type="molecule type" value="Genomic_DNA"/>
</dbReference>
<proteinExistence type="predicted"/>
<name>A0A151TII1_CAJCA</name>